<evidence type="ECO:0008006" key="2">
    <source>
        <dbReference type="Google" id="ProtNLM"/>
    </source>
</evidence>
<organism evidence="1">
    <name type="scientific">marine sediment metagenome</name>
    <dbReference type="NCBI Taxonomy" id="412755"/>
    <lineage>
        <taxon>unclassified sequences</taxon>
        <taxon>metagenomes</taxon>
        <taxon>ecological metagenomes</taxon>
    </lineage>
</organism>
<accession>X1VXG6</accession>
<proteinExistence type="predicted"/>
<evidence type="ECO:0000313" key="1">
    <source>
        <dbReference type="EMBL" id="GAJ16385.1"/>
    </source>
</evidence>
<dbReference type="AlphaFoldDB" id="X1VXG6"/>
<protein>
    <recommendedName>
        <fullName evidence="2">Core-binding (CB) domain-containing protein</fullName>
    </recommendedName>
</protein>
<comment type="caution">
    <text evidence="1">The sequence shown here is derived from an EMBL/GenBank/DDBJ whole genome shotgun (WGS) entry which is preliminary data.</text>
</comment>
<reference evidence="1" key="1">
    <citation type="journal article" date="2014" name="Front. Microbiol.">
        <title>High frequency of phylogenetically diverse reductive dehalogenase-homologous genes in deep subseafloor sedimentary metagenomes.</title>
        <authorList>
            <person name="Kawai M."/>
            <person name="Futagami T."/>
            <person name="Toyoda A."/>
            <person name="Takaki Y."/>
            <person name="Nishi S."/>
            <person name="Hori S."/>
            <person name="Arai W."/>
            <person name="Tsubouchi T."/>
            <person name="Morono Y."/>
            <person name="Uchiyama I."/>
            <person name="Ito T."/>
            <person name="Fujiyama A."/>
            <person name="Inagaki F."/>
            <person name="Takami H."/>
        </authorList>
    </citation>
    <scope>NUCLEOTIDE SEQUENCE</scope>
    <source>
        <strain evidence="1">Expedition CK06-06</strain>
    </source>
</reference>
<feature type="non-terminal residue" evidence="1">
    <location>
        <position position="54"/>
    </location>
</feature>
<name>X1VXG6_9ZZZZ</name>
<dbReference type="EMBL" id="BARW01042724">
    <property type="protein sequence ID" value="GAJ16385.1"/>
    <property type="molecule type" value="Genomic_DNA"/>
</dbReference>
<feature type="non-terminal residue" evidence="1">
    <location>
        <position position="1"/>
    </location>
</feature>
<sequence length="54" mass="6374">HSPEAIEAYLKDMATRGIPANTYNKRLSMLKKRCRQILEENGLDESYRRKMEAF</sequence>
<gene>
    <name evidence="1" type="ORF">S12H4_63119</name>
</gene>